<dbReference type="InterPro" id="IPR051910">
    <property type="entry name" value="ComF/GntX_DNA_util-trans"/>
</dbReference>
<dbReference type="Pfam" id="PF00156">
    <property type="entry name" value="Pribosyltran"/>
    <property type="match status" value="1"/>
</dbReference>
<sequence length="263" mass="27519">MTTTPHRPLPSPGHRPGAAWDARAARFAGWWAQALELVLPVTCAVCGEPGKALCRSCRIVLRRATAHPGSLVPPPPLAAAGVRVWTAGEYEHELASCLLAFKNGGRTDLAPVLSAVLAPVLTAAARDVRKEPGGATAPVHWVPVPTSARARRRRWFDPVASILGGTALPRNTRVTPAVSHRRVRGRGTGSQKARGGAQRERALRGTMRATGVRGTVCVVVDDVLTTGATAAEAVRALRAAGACVPAVVTLAGVRVPRSPQENA</sequence>
<keyword evidence="4" id="KW-0328">Glycosyltransferase</keyword>
<evidence type="ECO:0000256" key="2">
    <source>
        <dbReference type="SAM" id="MobiDB-lite"/>
    </source>
</evidence>
<dbReference type="SUPFAM" id="SSF53271">
    <property type="entry name" value="PRTase-like"/>
    <property type="match status" value="1"/>
</dbReference>
<keyword evidence="5" id="KW-1185">Reference proteome</keyword>
<organism evidence="4 5">
    <name type="scientific">Kocuria varians</name>
    <name type="common">Micrococcus varians</name>
    <dbReference type="NCBI Taxonomy" id="1272"/>
    <lineage>
        <taxon>Bacteria</taxon>
        <taxon>Bacillati</taxon>
        <taxon>Actinomycetota</taxon>
        <taxon>Actinomycetes</taxon>
        <taxon>Micrococcales</taxon>
        <taxon>Micrococcaceae</taxon>
        <taxon>Kocuria</taxon>
    </lineage>
</organism>
<dbReference type="Proteomes" id="UP000216825">
    <property type="component" value="Chromosome"/>
</dbReference>
<dbReference type="RefSeq" id="WP_094394288.1">
    <property type="nucleotide sequence ID" value="NZ_CP059343.1"/>
</dbReference>
<accession>A0A7D7L1A8</accession>
<dbReference type="PANTHER" id="PTHR47505">
    <property type="entry name" value="DNA UTILIZATION PROTEIN YHGH"/>
    <property type="match status" value="1"/>
</dbReference>
<evidence type="ECO:0000259" key="3">
    <source>
        <dbReference type="Pfam" id="PF00156"/>
    </source>
</evidence>
<feature type="domain" description="Phosphoribosyltransferase" evidence="3">
    <location>
        <begin position="177"/>
        <end position="251"/>
    </location>
</feature>
<feature type="region of interest" description="Disordered" evidence="2">
    <location>
        <begin position="180"/>
        <end position="201"/>
    </location>
</feature>
<dbReference type="CDD" id="cd06223">
    <property type="entry name" value="PRTases_typeI"/>
    <property type="match status" value="1"/>
</dbReference>
<name>A0A7D7L1A8_KOCVA</name>
<comment type="similarity">
    <text evidence="1">Belongs to the ComF/GntX family.</text>
</comment>
<dbReference type="EC" id="2.4.2.10" evidence="4"/>
<dbReference type="PANTHER" id="PTHR47505:SF1">
    <property type="entry name" value="DNA UTILIZATION PROTEIN YHGH"/>
    <property type="match status" value="1"/>
</dbReference>
<evidence type="ECO:0000313" key="5">
    <source>
        <dbReference type="Proteomes" id="UP000216825"/>
    </source>
</evidence>
<evidence type="ECO:0000313" key="4">
    <source>
        <dbReference type="EMBL" id="QMS57527.1"/>
    </source>
</evidence>
<proteinExistence type="inferred from homology"/>
<dbReference type="KEGG" id="kvr:CIB50_0002273"/>
<dbReference type="EMBL" id="CP059343">
    <property type="protein sequence ID" value="QMS57527.1"/>
    <property type="molecule type" value="Genomic_DNA"/>
</dbReference>
<dbReference type="GO" id="GO:0004588">
    <property type="term" value="F:orotate phosphoribosyltransferase activity"/>
    <property type="evidence" value="ECO:0007669"/>
    <property type="project" value="UniProtKB-EC"/>
</dbReference>
<dbReference type="InterPro" id="IPR000836">
    <property type="entry name" value="PRTase_dom"/>
</dbReference>
<gene>
    <name evidence="4" type="primary">pyrE_2</name>
    <name evidence="4" type="ORF">CIB50_0002273</name>
</gene>
<dbReference type="InterPro" id="IPR029057">
    <property type="entry name" value="PRTase-like"/>
</dbReference>
<reference evidence="5" key="1">
    <citation type="submission" date="2017-08" db="EMBL/GenBank/DDBJ databases">
        <title>Draft Genome Sequence of Kocuria varians 80.</title>
        <authorList>
            <person name="Minaev M."/>
            <person name="Kurbakov K.A."/>
            <person name="Solodovnikova G.I."/>
            <person name="Kuznetsova O.A."/>
            <person name="Lisitsyn A.B."/>
        </authorList>
    </citation>
    <scope>NUCLEOTIDE SEQUENCE [LARGE SCALE GENOMIC DNA]</scope>
    <source>
        <strain evidence="5">80</strain>
    </source>
</reference>
<reference evidence="4 5" key="2">
    <citation type="submission" date="2020-07" db="EMBL/GenBank/DDBJ databases">
        <title>Genome of starter culture bacteria Kocuria salsicia reveals its technological properties and safety for usage in meat industry.</title>
        <authorList>
            <person name="Michael M."/>
            <person name="Konstantin K."/>
            <person name="Evgenii K."/>
            <person name="Galina S."/>
            <person name="Oksana K."/>
            <person name="Andrei L."/>
        </authorList>
    </citation>
    <scope>NUCLEOTIDE SEQUENCE [LARGE SCALE GENOMIC DNA]</scope>
    <source>
        <strain evidence="4 5">80</strain>
    </source>
</reference>
<evidence type="ECO:0000256" key="1">
    <source>
        <dbReference type="ARBA" id="ARBA00008007"/>
    </source>
</evidence>
<protein>
    <submittedName>
        <fullName evidence="4">Orotate phosphoribosyltransferase</fullName>
        <ecNumber evidence="4">2.4.2.10</ecNumber>
    </submittedName>
</protein>
<dbReference type="Gene3D" id="3.40.50.2020">
    <property type="match status" value="1"/>
</dbReference>
<keyword evidence="4" id="KW-0808">Transferase</keyword>
<dbReference type="AlphaFoldDB" id="A0A7D7L1A8"/>